<feature type="compositionally biased region" description="Acidic residues" evidence="1">
    <location>
        <begin position="183"/>
        <end position="193"/>
    </location>
</feature>
<reference evidence="2" key="1">
    <citation type="submission" date="2021-03" db="EMBL/GenBank/DDBJ databases">
        <authorList>
            <person name="Tagirdzhanova G."/>
        </authorList>
    </citation>
    <scope>NUCLEOTIDE SEQUENCE</scope>
</reference>
<accession>A0A8H3J2G9</accession>
<feature type="region of interest" description="Disordered" evidence="1">
    <location>
        <begin position="1"/>
        <end position="121"/>
    </location>
</feature>
<dbReference type="PANTHER" id="PTHR40644">
    <property type="entry name" value="UPF0653 PROTEIN C607.02C"/>
    <property type="match status" value="1"/>
</dbReference>
<protein>
    <recommendedName>
        <fullName evidence="4">Urease accessory protein UreD</fullName>
    </recommendedName>
</protein>
<name>A0A8H3J2G9_9LECA</name>
<dbReference type="Proteomes" id="UP000664521">
    <property type="component" value="Unassembled WGS sequence"/>
</dbReference>
<keyword evidence="3" id="KW-1185">Reference proteome</keyword>
<evidence type="ECO:0000313" key="3">
    <source>
        <dbReference type="Proteomes" id="UP000664521"/>
    </source>
</evidence>
<evidence type="ECO:0000313" key="2">
    <source>
        <dbReference type="EMBL" id="CAF9939502.1"/>
    </source>
</evidence>
<gene>
    <name evidence="2" type="ORF">HETSPECPRED_001799</name>
</gene>
<feature type="compositionally biased region" description="Low complexity" evidence="1">
    <location>
        <begin position="36"/>
        <end position="52"/>
    </location>
</feature>
<dbReference type="AlphaFoldDB" id="A0A8H3J2G9"/>
<proteinExistence type="predicted"/>
<evidence type="ECO:0008006" key="4">
    <source>
        <dbReference type="Google" id="ProtNLM"/>
    </source>
</evidence>
<feature type="compositionally biased region" description="Basic and acidic residues" evidence="1">
    <location>
        <begin position="149"/>
        <end position="182"/>
    </location>
</feature>
<dbReference type="OrthoDB" id="5876637at2759"/>
<dbReference type="EMBL" id="CAJPDS010000132">
    <property type="protein sequence ID" value="CAF9939502.1"/>
    <property type="molecule type" value="Genomic_DNA"/>
</dbReference>
<dbReference type="PANTHER" id="PTHR40644:SF1">
    <property type="entry name" value="UPF0653 PROTEIN C607.02C"/>
    <property type="match status" value="1"/>
</dbReference>
<organism evidence="2 3">
    <name type="scientific">Heterodermia speciosa</name>
    <dbReference type="NCBI Taxonomy" id="116794"/>
    <lineage>
        <taxon>Eukaryota</taxon>
        <taxon>Fungi</taxon>
        <taxon>Dikarya</taxon>
        <taxon>Ascomycota</taxon>
        <taxon>Pezizomycotina</taxon>
        <taxon>Lecanoromycetes</taxon>
        <taxon>OSLEUM clade</taxon>
        <taxon>Lecanoromycetidae</taxon>
        <taxon>Caliciales</taxon>
        <taxon>Physciaceae</taxon>
        <taxon>Heterodermia</taxon>
    </lineage>
</organism>
<sequence length="294" mass="31614">MPHKHRLAPSSKRASNYDLPPSTLAQPLPVTKTKAKPTSSNPNSASKPAPKNGPSTGSRKRKAPPSDTPRAFTRLLATHHPTPRSGLDDGAPPPSKRRKSSPPPPPPAEPTLPSILPHESLHDYNARVDTLLPVAGLGKRRGPGLGADVKLEKRTTKTERKMQRMYREWRAEEARRRARQEEMDSEVDSEGEDGVGKKNGKRRSGKGDNDGDIWAAVAAKRRDAAAEQGGGAGLVGLHDVVLAPPKLGRAPRETFKVKDGGGGIGLKRRAELSEARERVVEGYRALMRGKGAGG</sequence>
<evidence type="ECO:0000256" key="1">
    <source>
        <dbReference type="SAM" id="MobiDB-lite"/>
    </source>
</evidence>
<comment type="caution">
    <text evidence="2">The sequence shown here is derived from an EMBL/GenBank/DDBJ whole genome shotgun (WGS) entry which is preliminary data.</text>
</comment>
<feature type="region of interest" description="Disordered" evidence="1">
    <location>
        <begin position="134"/>
        <end position="211"/>
    </location>
</feature>
<feature type="compositionally biased region" description="Pro residues" evidence="1">
    <location>
        <begin position="101"/>
        <end position="110"/>
    </location>
</feature>